<dbReference type="OrthoDB" id="2804268at2759"/>
<keyword evidence="1" id="KW-0472">Membrane</keyword>
<name>A0A4S4KYN3_9AGAM</name>
<protein>
    <submittedName>
        <fullName evidence="2">Uncharacterized protein</fullName>
    </submittedName>
</protein>
<evidence type="ECO:0000256" key="1">
    <source>
        <dbReference type="SAM" id="Phobius"/>
    </source>
</evidence>
<sequence>MNPIALTTHEWSFSVAMTLPCLIFILVTCIYSWRIYIISNKNWFVSFVPVSLGLVPDWASPAEGVLV</sequence>
<organism evidence="2 3">
    <name type="scientific">Phellinidium pouzarii</name>
    <dbReference type="NCBI Taxonomy" id="167371"/>
    <lineage>
        <taxon>Eukaryota</taxon>
        <taxon>Fungi</taxon>
        <taxon>Dikarya</taxon>
        <taxon>Basidiomycota</taxon>
        <taxon>Agaricomycotina</taxon>
        <taxon>Agaricomycetes</taxon>
        <taxon>Hymenochaetales</taxon>
        <taxon>Hymenochaetaceae</taxon>
        <taxon>Phellinidium</taxon>
    </lineage>
</organism>
<keyword evidence="1" id="KW-0812">Transmembrane</keyword>
<accession>A0A4S4KYN3</accession>
<evidence type="ECO:0000313" key="3">
    <source>
        <dbReference type="Proteomes" id="UP000308199"/>
    </source>
</evidence>
<dbReference type="EMBL" id="SGPK01000389">
    <property type="protein sequence ID" value="THH03984.1"/>
    <property type="molecule type" value="Genomic_DNA"/>
</dbReference>
<proteinExistence type="predicted"/>
<keyword evidence="1" id="KW-1133">Transmembrane helix</keyword>
<feature type="transmembrane region" description="Helical" evidence="1">
    <location>
        <begin position="12"/>
        <end position="33"/>
    </location>
</feature>
<dbReference type="Proteomes" id="UP000308199">
    <property type="component" value="Unassembled WGS sequence"/>
</dbReference>
<keyword evidence="3" id="KW-1185">Reference proteome</keyword>
<comment type="caution">
    <text evidence="2">The sequence shown here is derived from an EMBL/GenBank/DDBJ whole genome shotgun (WGS) entry which is preliminary data.</text>
</comment>
<gene>
    <name evidence="2" type="ORF">EW145_g5850</name>
</gene>
<reference evidence="2 3" key="1">
    <citation type="submission" date="2019-02" db="EMBL/GenBank/DDBJ databases">
        <title>Genome sequencing of the rare red list fungi Phellinidium pouzarii.</title>
        <authorList>
            <person name="Buettner E."/>
            <person name="Kellner H."/>
        </authorList>
    </citation>
    <scope>NUCLEOTIDE SEQUENCE [LARGE SCALE GENOMIC DNA]</scope>
    <source>
        <strain evidence="2 3">DSM 108285</strain>
    </source>
</reference>
<dbReference type="AlphaFoldDB" id="A0A4S4KYN3"/>
<evidence type="ECO:0000313" key="2">
    <source>
        <dbReference type="EMBL" id="THH03984.1"/>
    </source>
</evidence>